<dbReference type="EMBL" id="KN880464">
    <property type="protein sequence ID" value="KIY70731.1"/>
    <property type="molecule type" value="Genomic_DNA"/>
</dbReference>
<evidence type="ECO:0000256" key="1">
    <source>
        <dbReference type="SAM" id="MobiDB-lite"/>
    </source>
</evidence>
<dbReference type="Proteomes" id="UP000054007">
    <property type="component" value="Unassembled WGS sequence"/>
</dbReference>
<feature type="region of interest" description="Disordered" evidence="1">
    <location>
        <begin position="337"/>
        <end position="374"/>
    </location>
</feature>
<organism evidence="2 3">
    <name type="scientific">Cylindrobasidium torrendii FP15055 ss-10</name>
    <dbReference type="NCBI Taxonomy" id="1314674"/>
    <lineage>
        <taxon>Eukaryota</taxon>
        <taxon>Fungi</taxon>
        <taxon>Dikarya</taxon>
        <taxon>Basidiomycota</taxon>
        <taxon>Agaricomycotina</taxon>
        <taxon>Agaricomycetes</taxon>
        <taxon>Agaricomycetidae</taxon>
        <taxon>Agaricales</taxon>
        <taxon>Marasmiineae</taxon>
        <taxon>Physalacriaceae</taxon>
        <taxon>Cylindrobasidium</taxon>
    </lineage>
</organism>
<protein>
    <submittedName>
        <fullName evidence="2">Uncharacterized protein</fullName>
    </submittedName>
</protein>
<proteinExistence type="predicted"/>
<reference evidence="2 3" key="1">
    <citation type="journal article" date="2015" name="Fungal Genet. Biol.">
        <title>Evolution of novel wood decay mechanisms in Agaricales revealed by the genome sequences of Fistulina hepatica and Cylindrobasidium torrendii.</title>
        <authorList>
            <person name="Floudas D."/>
            <person name="Held B.W."/>
            <person name="Riley R."/>
            <person name="Nagy L.G."/>
            <person name="Koehler G."/>
            <person name="Ransdell A.S."/>
            <person name="Younus H."/>
            <person name="Chow J."/>
            <person name="Chiniquy J."/>
            <person name="Lipzen A."/>
            <person name="Tritt A."/>
            <person name="Sun H."/>
            <person name="Haridas S."/>
            <person name="LaButti K."/>
            <person name="Ohm R.A."/>
            <person name="Kues U."/>
            <person name="Blanchette R.A."/>
            <person name="Grigoriev I.V."/>
            <person name="Minto R.E."/>
            <person name="Hibbett D.S."/>
        </authorList>
    </citation>
    <scope>NUCLEOTIDE SEQUENCE [LARGE SCALE GENOMIC DNA]</scope>
    <source>
        <strain evidence="2 3">FP15055 ss-10</strain>
    </source>
</reference>
<keyword evidence="3" id="KW-1185">Reference proteome</keyword>
<dbReference type="OrthoDB" id="2867883at2759"/>
<dbReference type="InterPro" id="IPR027796">
    <property type="entry name" value="OTT_1508_deam-like"/>
</dbReference>
<name>A0A0D7BMB5_9AGAR</name>
<sequence length="504" mass="56105">MLCEPRPVEETFSIPLPTPLSTLMAEPPPWCQDIQLDLMYRLRFIEQLQTVSPPQACDNESDDCILDILNWIALCFMPDETRSGVSVAFASQANRITLHVSKDRRVGDENVKDFLTTVRAILAGDITDPGVTAPVLFRMVVDRCPGSIMRKITSVADTDEGAGQTIYRFNSIFATWLAYRPEGETSLGFISMATKYGGDAKKANEYLLESFSTLATQTPDQMDGMGAKERFTYISSVMTASSLLLASTFFADITHSHSFRLALKLQDRQFMHQIWRRLSDVSAYKHGALQFAYVALPYIRSIVGDLSAGQDVHVELVPGLDEGTYRWGRTPAEQIQHMLPKEDGATPSCSRPPEDSELDSDSEGSRTAPSTATFGMGNTACDELLNSELALEAWVAGADAKVSVHPELQLVHHMLEHGVNAAYKAIGTSKPMCWTCSVYLEHLSLAMGEERDDEQWWHAKGTERVTHRWMMPKDAPDVVVHGVLEDVQSKMEKLVDDVAFDCYF</sequence>
<evidence type="ECO:0000313" key="3">
    <source>
        <dbReference type="Proteomes" id="UP000054007"/>
    </source>
</evidence>
<gene>
    <name evidence="2" type="ORF">CYLTODRAFT_451495</name>
</gene>
<evidence type="ECO:0000313" key="2">
    <source>
        <dbReference type="EMBL" id="KIY70731.1"/>
    </source>
</evidence>
<dbReference type="AlphaFoldDB" id="A0A0D7BMB5"/>
<dbReference type="Pfam" id="PF14441">
    <property type="entry name" value="OTT_1508_deam"/>
    <property type="match status" value="1"/>
</dbReference>
<accession>A0A0D7BMB5</accession>